<dbReference type="RefSeq" id="WP_145824014.1">
    <property type="nucleotide sequence ID" value="NZ_CP084582.1"/>
</dbReference>
<keyword evidence="2" id="KW-1185">Reference proteome</keyword>
<protein>
    <recommendedName>
        <fullName evidence="3">Apea-like HEPN domain-containing protein</fullName>
    </recommendedName>
</protein>
<accession>A0ABQ6UKM1</accession>
<proteinExistence type="predicted"/>
<evidence type="ECO:0000313" key="1">
    <source>
        <dbReference type="EMBL" id="KAB1117579.1"/>
    </source>
</evidence>
<dbReference type="EMBL" id="WAAR01000022">
    <property type="protein sequence ID" value="KAB1117579.1"/>
    <property type="molecule type" value="Genomic_DNA"/>
</dbReference>
<organism evidence="1 2">
    <name type="scientific">Micromonospora aurantiaca</name>
    <name type="common">nom. illeg.</name>
    <dbReference type="NCBI Taxonomy" id="47850"/>
    <lineage>
        <taxon>Bacteria</taxon>
        <taxon>Bacillati</taxon>
        <taxon>Actinomycetota</taxon>
        <taxon>Actinomycetes</taxon>
        <taxon>Micromonosporales</taxon>
        <taxon>Micromonosporaceae</taxon>
        <taxon>Micromonospora</taxon>
    </lineage>
</organism>
<comment type="caution">
    <text evidence="1">The sequence shown here is derived from an EMBL/GenBank/DDBJ whole genome shotgun (WGS) entry which is preliminary data.</text>
</comment>
<evidence type="ECO:0008006" key="3">
    <source>
        <dbReference type="Google" id="ProtNLM"/>
    </source>
</evidence>
<name>A0ABQ6UKM1_9ACTN</name>
<dbReference type="Proteomes" id="UP000471364">
    <property type="component" value="Unassembled WGS sequence"/>
</dbReference>
<gene>
    <name evidence="1" type="ORF">F6X54_07360</name>
</gene>
<sequence length="627" mass="69692">MSRGSGTTWFFGDDALREIAQCLTSPDAFWDQNRQIDVVVALEELAAWSADSRDYDERMHKSGWASAAKDFATAYDALGLKVKSLTESAARPALGLCAGNLGPNADEVQSLRESLATLREVLALPDALAAAWDDLVATSSKQAPPIDSLDSRRDAFWAIARVGDRNVKELADRLRGVLSGDPLGFYVAERHLGEVSLEPAAFEQIRQRPIADPRTRMELARRLLRFEPSPRRHVVWLGFRDAGLHPSMVIQGDISLYDGQYLHSLLAAPPEAVNRVPEELRELHGDVLTDDEHDVVLARIDLGVGRFPDAIGLASNHAAALIAIAAIRGGGKPWKQMSGYLHAEDGRITTHQSFVRNEFAIPYSVKRDGTALSIGEVVRDLTGKLTLARSELREIVEALHWWQSSAEDRDAKSVLLNVRLIELVAARTGETAWTTFLEKYFKNTWIQHVMKRSLHEAFNDALHTSQVNDGSEAAQRRIRAEVIKYGPGGYNTFDIATALHAAERIEALLPPRTTTARAVRTVRRKVADPRSMVLWARNLEADWSAAVHRLERIRNSIMHGGPFTDAAVTRVHSFSHQLSAWSVVESMDAVLEQVTVRDKHISTARRMDRWRQDLATTDPSQAVFIAS</sequence>
<reference evidence="1 2" key="1">
    <citation type="submission" date="2019-09" db="EMBL/GenBank/DDBJ databases">
        <title>High taxonomic diversity of Micromonospora strains isolated from Medicago sativa nodules in different geographical locations.</title>
        <authorList>
            <person name="Martinez-Hidalgo P."/>
            <person name="Flores-Felix J.D."/>
            <person name="Velazquez E."/>
            <person name="Brau L."/>
            <person name="Trujillo M.E."/>
            <person name="Martinez-Molina E."/>
        </authorList>
    </citation>
    <scope>NUCLEOTIDE SEQUENCE [LARGE SCALE GENOMIC DNA]</scope>
    <source>
        <strain evidence="1 2">ALFB5</strain>
    </source>
</reference>
<evidence type="ECO:0000313" key="2">
    <source>
        <dbReference type="Proteomes" id="UP000471364"/>
    </source>
</evidence>